<dbReference type="OrthoDB" id="282270at2759"/>
<evidence type="ECO:0000313" key="1">
    <source>
        <dbReference type="EMBL" id="CUF99983.1"/>
    </source>
</evidence>
<sequence length="139" mass="15719">MSVAVANQEGSRTHEAKMLFCGHCNNLLYPESNEERRMLYRCACCRRIEDHDDNITVYVVNGGGGGQSTRPEEQRLLAEFASDPTAQRDPNKKCVNCARTDVACFVNPLAQPTEDMTLYFACADCKHVWKNEVAETKRR</sequence>
<keyword evidence="1" id="KW-0240">DNA-directed RNA polymerase</keyword>
<protein>
    <submittedName>
        <fullName evidence="1">DNA-directed RNA polymerase II, putative</fullName>
    </submittedName>
</protein>
<gene>
    <name evidence="1" type="ORF">BSAL_68980</name>
</gene>
<dbReference type="Proteomes" id="UP000051952">
    <property type="component" value="Unassembled WGS sequence"/>
</dbReference>
<dbReference type="GO" id="GO:0005665">
    <property type="term" value="C:RNA polymerase II, core complex"/>
    <property type="evidence" value="ECO:0007669"/>
    <property type="project" value="TreeGrafter"/>
</dbReference>
<keyword evidence="1" id="KW-0804">Transcription</keyword>
<name>A0A0S4IUR8_BODSA</name>
<evidence type="ECO:0000313" key="2">
    <source>
        <dbReference type="Proteomes" id="UP000051952"/>
    </source>
</evidence>
<dbReference type="InterPro" id="IPR012164">
    <property type="entry name" value="Rpa12/Rpb9/Rpc10/TFS"/>
</dbReference>
<dbReference type="OMA" id="DTSMVLF"/>
<dbReference type="GO" id="GO:0003899">
    <property type="term" value="F:DNA-directed RNA polymerase activity"/>
    <property type="evidence" value="ECO:0007669"/>
    <property type="project" value="InterPro"/>
</dbReference>
<reference evidence="2" key="1">
    <citation type="submission" date="2015-09" db="EMBL/GenBank/DDBJ databases">
        <authorList>
            <consortium name="Pathogen Informatics"/>
        </authorList>
    </citation>
    <scope>NUCLEOTIDE SEQUENCE [LARGE SCALE GENOMIC DNA]</scope>
    <source>
        <strain evidence="2">Lake Konstanz</strain>
    </source>
</reference>
<accession>A0A0S4IUR8</accession>
<dbReference type="Gene3D" id="2.20.25.10">
    <property type="match status" value="2"/>
</dbReference>
<dbReference type="PANTHER" id="PTHR11239:SF1">
    <property type="entry name" value="DNA-DIRECTED RNA POLYMERASE II SUBUNIT RPB9"/>
    <property type="match status" value="1"/>
</dbReference>
<dbReference type="GO" id="GO:0001193">
    <property type="term" value="P:maintenance of transcriptional fidelity during transcription elongation by RNA polymerase II"/>
    <property type="evidence" value="ECO:0007669"/>
    <property type="project" value="TreeGrafter"/>
</dbReference>
<organism evidence="1 2">
    <name type="scientific">Bodo saltans</name>
    <name type="common">Flagellated protozoan</name>
    <dbReference type="NCBI Taxonomy" id="75058"/>
    <lineage>
        <taxon>Eukaryota</taxon>
        <taxon>Discoba</taxon>
        <taxon>Euglenozoa</taxon>
        <taxon>Kinetoplastea</taxon>
        <taxon>Metakinetoplastina</taxon>
        <taxon>Eubodonida</taxon>
        <taxon>Bodonidae</taxon>
        <taxon>Bodo</taxon>
    </lineage>
</organism>
<dbReference type="PANTHER" id="PTHR11239">
    <property type="entry name" value="DNA-DIRECTED RNA POLYMERASE"/>
    <property type="match status" value="1"/>
</dbReference>
<dbReference type="VEuPathDB" id="TriTrypDB:BSAL_68980"/>
<proteinExistence type="predicted"/>
<dbReference type="GO" id="GO:0006283">
    <property type="term" value="P:transcription-coupled nucleotide-excision repair"/>
    <property type="evidence" value="ECO:0007669"/>
    <property type="project" value="TreeGrafter"/>
</dbReference>
<dbReference type="SUPFAM" id="SSF57783">
    <property type="entry name" value="Zinc beta-ribbon"/>
    <property type="match status" value="2"/>
</dbReference>
<keyword evidence="2" id="KW-1185">Reference proteome</keyword>
<dbReference type="GO" id="GO:0006367">
    <property type="term" value="P:transcription initiation at RNA polymerase II promoter"/>
    <property type="evidence" value="ECO:0007669"/>
    <property type="project" value="TreeGrafter"/>
</dbReference>
<dbReference type="EMBL" id="CYKH01000484">
    <property type="protein sequence ID" value="CUF99983.1"/>
    <property type="molecule type" value="Genomic_DNA"/>
</dbReference>
<dbReference type="AlphaFoldDB" id="A0A0S4IUR8"/>